<dbReference type="Pfam" id="PF00561">
    <property type="entry name" value="Abhydrolase_1"/>
    <property type="match status" value="1"/>
</dbReference>
<dbReference type="GO" id="GO:0016787">
    <property type="term" value="F:hydrolase activity"/>
    <property type="evidence" value="ECO:0007669"/>
    <property type="project" value="UniProtKB-KW"/>
</dbReference>
<evidence type="ECO:0000313" key="3">
    <source>
        <dbReference type="Proteomes" id="UP000441585"/>
    </source>
</evidence>
<name>A0A6I2M6D2_9BACI</name>
<feature type="domain" description="AB hydrolase-1" evidence="1">
    <location>
        <begin position="83"/>
        <end position="323"/>
    </location>
</feature>
<dbReference type="AlphaFoldDB" id="A0A6I2M6D2"/>
<sequence>MKPEKDIELERWKNFASVFNDDDIQTGFTEREAVWKKNKATLWRYKPSVRKYSTPLFMVYSPVNEPFILDLQPGISAIESFINNGFDVYLLDFGIPDYEDKDFSIADYILLYIKEAAEFALSHSGAADLSVIGYCLGGTLAAIYASLAGESIRNLILFSTPIDFRHVPLFDEWTKALRERDLDFNEIIDQYGVLPASHVEAGIRLLTSPIYYTPHLTLLAKADDPEYVLKWRRFNKWTKSYIPMPGAFLKDLIHDFVKKNKFVKGKMKINGQKADLKNIKANVLVIASAFDRLVPKEQSEPIMKLISSKDKEFRLIQNGHVPLTVKDGQLPELLADWLPKRSNPS</sequence>
<dbReference type="RefSeq" id="WP_070876826.1">
    <property type="nucleotide sequence ID" value="NZ_CAJGAA010000001.1"/>
</dbReference>
<proteinExistence type="predicted"/>
<accession>A0A6I2M6D2</accession>
<dbReference type="InterPro" id="IPR051321">
    <property type="entry name" value="PHA/PHB_synthase"/>
</dbReference>
<keyword evidence="2" id="KW-0378">Hydrolase</keyword>
<evidence type="ECO:0000313" key="2">
    <source>
        <dbReference type="EMBL" id="MRX53067.1"/>
    </source>
</evidence>
<gene>
    <name evidence="2" type="ORF">GJU41_03720</name>
</gene>
<evidence type="ECO:0000259" key="1">
    <source>
        <dbReference type="Pfam" id="PF00561"/>
    </source>
</evidence>
<protein>
    <submittedName>
        <fullName evidence="2">Alpha/beta fold hydrolase</fullName>
    </submittedName>
</protein>
<dbReference type="PANTHER" id="PTHR36837:SF2">
    <property type="entry name" value="POLY(3-HYDROXYALKANOATE) POLYMERASE SUBUNIT PHAC"/>
    <property type="match status" value="1"/>
</dbReference>
<reference evidence="2 3" key="1">
    <citation type="submission" date="2019-11" db="EMBL/GenBank/DDBJ databases">
        <title>Bacillus idriensis genome.</title>
        <authorList>
            <person name="Konopka E.N."/>
            <person name="Newman J.D."/>
        </authorList>
    </citation>
    <scope>NUCLEOTIDE SEQUENCE [LARGE SCALE GENOMIC DNA]</scope>
    <source>
        <strain evidence="2 3">DSM 19097</strain>
    </source>
</reference>
<dbReference type="Proteomes" id="UP000441585">
    <property type="component" value="Unassembled WGS sequence"/>
</dbReference>
<dbReference type="InterPro" id="IPR029058">
    <property type="entry name" value="AB_hydrolase_fold"/>
</dbReference>
<dbReference type="PANTHER" id="PTHR36837">
    <property type="entry name" value="POLY(3-HYDROXYALKANOATE) POLYMERASE SUBUNIT PHAC"/>
    <property type="match status" value="1"/>
</dbReference>
<dbReference type="EMBL" id="WKKF01000001">
    <property type="protein sequence ID" value="MRX53067.1"/>
    <property type="molecule type" value="Genomic_DNA"/>
</dbReference>
<organism evidence="2 3">
    <name type="scientific">Metabacillus idriensis</name>
    <dbReference type="NCBI Taxonomy" id="324768"/>
    <lineage>
        <taxon>Bacteria</taxon>
        <taxon>Bacillati</taxon>
        <taxon>Bacillota</taxon>
        <taxon>Bacilli</taxon>
        <taxon>Bacillales</taxon>
        <taxon>Bacillaceae</taxon>
        <taxon>Metabacillus</taxon>
    </lineage>
</organism>
<dbReference type="SUPFAM" id="SSF53474">
    <property type="entry name" value="alpha/beta-Hydrolases"/>
    <property type="match status" value="1"/>
</dbReference>
<dbReference type="Gene3D" id="3.40.50.1820">
    <property type="entry name" value="alpha/beta hydrolase"/>
    <property type="match status" value="1"/>
</dbReference>
<keyword evidence="3" id="KW-1185">Reference proteome</keyword>
<comment type="caution">
    <text evidence="2">The sequence shown here is derived from an EMBL/GenBank/DDBJ whole genome shotgun (WGS) entry which is preliminary data.</text>
</comment>
<dbReference type="InterPro" id="IPR000073">
    <property type="entry name" value="AB_hydrolase_1"/>
</dbReference>